<keyword evidence="3" id="KW-1185">Reference proteome</keyword>
<dbReference type="Proteomes" id="UP001162131">
    <property type="component" value="Unassembled WGS sequence"/>
</dbReference>
<accession>A0AAU9JRB5</accession>
<organism evidence="2 3">
    <name type="scientific">Blepharisma stoltei</name>
    <dbReference type="NCBI Taxonomy" id="1481888"/>
    <lineage>
        <taxon>Eukaryota</taxon>
        <taxon>Sar</taxon>
        <taxon>Alveolata</taxon>
        <taxon>Ciliophora</taxon>
        <taxon>Postciliodesmatophora</taxon>
        <taxon>Heterotrichea</taxon>
        <taxon>Heterotrichida</taxon>
        <taxon>Blepharismidae</taxon>
        <taxon>Blepharisma</taxon>
    </lineage>
</organism>
<reference evidence="2" key="1">
    <citation type="submission" date="2021-09" db="EMBL/GenBank/DDBJ databases">
        <authorList>
            <consortium name="AG Swart"/>
            <person name="Singh M."/>
            <person name="Singh A."/>
            <person name="Seah K."/>
            <person name="Emmerich C."/>
        </authorList>
    </citation>
    <scope>NUCLEOTIDE SEQUENCE</scope>
    <source>
        <strain evidence="2">ATCC30299</strain>
    </source>
</reference>
<dbReference type="EMBL" id="CAJZBQ010000044">
    <property type="protein sequence ID" value="CAG9327510.1"/>
    <property type="molecule type" value="Genomic_DNA"/>
</dbReference>
<comment type="caution">
    <text evidence="2">The sequence shown here is derived from an EMBL/GenBank/DDBJ whole genome shotgun (WGS) entry which is preliminary data.</text>
</comment>
<protein>
    <submittedName>
        <fullName evidence="2">Uncharacterized protein</fullName>
    </submittedName>
</protein>
<proteinExistence type="predicted"/>
<keyword evidence="1" id="KW-0175">Coiled coil</keyword>
<gene>
    <name evidence="2" type="ORF">BSTOLATCC_MIC44145</name>
</gene>
<evidence type="ECO:0000313" key="3">
    <source>
        <dbReference type="Proteomes" id="UP001162131"/>
    </source>
</evidence>
<dbReference type="AlphaFoldDB" id="A0AAU9JRB5"/>
<evidence type="ECO:0000256" key="1">
    <source>
        <dbReference type="SAM" id="Coils"/>
    </source>
</evidence>
<feature type="coiled-coil region" evidence="1">
    <location>
        <begin position="53"/>
        <end position="80"/>
    </location>
</feature>
<name>A0AAU9JRB5_9CILI</name>
<sequence>MKSNCLIVQSCSSPNVGEMSLSPHSENDSSCVSCSGKGTTFSNLVEGYCYSDFSASQEENKSLIKAIKELEEELSHEKRKRV</sequence>
<evidence type="ECO:0000313" key="2">
    <source>
        <dbReference type="EMBL" id="CAG9327510.1"/>
    </source>
</evidence>